<sequence length="156" mass="18087">MALTAQNSILMHGKSEHADDASREDTRQREVATRQTGMQTESLVNEHSTQNKVIEDLKKKLVKHEEQELKFERFWPGIEFLDRYAVGLPDSEENGDGGELWMKVLVYLDGRVQELEEENQILKKREERVRHLQVGPHWSRDTLDGSSVLEDDCVQD</sequence>
<dbReference type="AlphaFoldDB" id="C5L3L6"/>
<evidence type="ECO:0000256" key="2">
    <source>
        <dbReference type="SAM" id="MobiDB-lite"/>
    </source>
</evidence>
<name>C5L3L6_PERM5</name>
<feature type="region of interest" description="Disordered" evidence="2">
    <location>
        <begin position="1"/>
        <end position="48"/>
    </location>
</feature>
<feature type="compositionally biased region" description="Polar residues" evidence="2">
    <location>
        <begin position="33"/>
        <end position="48"/>
    </location>
</feature>
<accession>C5L3L6</accession>
<proteinExistence type="predicted"/>
<keyword evidence="1" id="KW-0175">Coiled coil</keyword>
<protein>
    <submittedName>
        <fullName evidence="3">Uncharacterized protein</fullName>
    </submittedName>
</protein>
<dbReference type="GeneID" id="9042205"/>
<organism evidence="4">
    <name type="scientific">Perkinsus marinus (strain ATCC 50983 / TXsc)</name>
    <dbReference type="NCBI Taxonomy" id="423536"/>
    <lineage>
        <taxon>Eukaryota</taxon>
        <taxon>Sar</taxon>
        <taxon>Alveolata</taxon>
        <taxon>Perkinsozoa</taxon>
        <taxon>Perkinsea</taxon>
        <taxon>Perkinsida</taxon>
        <taxon>Perkinsidae</taxon>
        <taxon>Perkinsus</taxon>
    </lineage>
</organism>
<evidence type="ECO:0000313" key="3">
    <source>
        <dbReference type="EMBL" id="EER08595.1"/>
    </source>
</evidence>
<feature type="coiled-coil region" evidence="1">
    <location>
        <begin position="105"/>
        <end position="132"/>
    </location>
</feature>
<evidence type="ECO:0000313" key="4">
    <source>
        <dbReference type="Proteomes" id="UP000007800"/>
    </source>
</evidence>
<evidence type="ECO:0000256" key="1">
    <source>
        <dbReference type="SAM" id="Coils"/>
    </source>
</evidence>
<gene>
    <name evidence="3" type="ORF">Pmar_PMAR017647</name>
</gene>
<keyword evidence="4" id="KW-1185">Reference proteome</keyword>
<reference evidence="3 4" key="1">
    <citation type="submission" date="2008-07" db="EMBL/GenBank/DDBJ databases">
        <authorList>
            <person name="El-Sayed N."/>
            <person name="Caler E."/>
            <person name="Inman J."/>
            <person name="Amedeo P."/>
            <person name="Hass B."/>
            <person name="Wortman J."/>
        </authorList>
    </citation>
    <scope>NUCLEOTIDE SEQUENCE [LARGE SCALE GENOMIC DNA]</scope>
    <source>
        <strain evidence="4">ATCC 50983 / TXsc</strain>
    </source>
</reference>
<dbReference type="OrthoDB" id="10427191at2759"/>
<feature type="compositionally biased region" description="Basic and acidic residues" evidence="2">
    <location>
        <begin position="13"/>
        <end position="32"/>
    </location>
</feature>
<dbReference type="EMBL" id="GG678922">
    <property type="protein sequence ID" value="EER08595.1"/>
    <property type="molecule type" value="Genomic_DNA"/>
</dbReference>
<dbReference type="Proteomes" id="UP000007800">
    <property type="component" value="Unassembled WGS sequence"/>
</dbReference>
<dbReference type="RefSeq" id="XP_002776779.1">
    <property type="nucleotide sequence ID" value="XM_002776733.1"/>
</dbReference>
<dbReference type="InParanoid" id="C5L3L6"/>